<reference evidence="2" key="1">
    <citation type="journal article" date="2015" name="Nat. Genet.">
        <title>The genome and transcriptome of the zoonotic hookworm Ancylostoma ceylanicum identify infection-specific gene families.</title>
        <authorList>
            <person name="Schwarz E.M."/>
            <person name="Hu Y."/>
            <person name="Antoshechkin I."/>
            <person name="Miller M.M."/>
            <person name="Sternberg P.W."/>
            <person name="Aroian R.V."/>
        </authorList>
    </citation>
    <scope>NUCLEOTIDE SEQUENCE</scope>
    <source>
        <strain evidence="2">HY135</strain>
    </source>
</reference>
<proteinExistence type="predicted"/>
<sequence>MDGLVGHERDRTIYRSRAQRASYHCAIRASSTYTCKNLKDFGAHGPGCGRSKCPLGLSLVSVQFDGACRTYSGRRWR</sequence>
<gene>
    <name evidence="1" type="primary">Acey_s0043.g766</name>
    <name evidence="1" type="ORF">Y032_0043g766</name>
</gene>
<evidence type="ECO:0000313" key="2">
    <source>
        <dbReference type="Proteomes" id="UP000024635"/>
    </source>
</evidence>
<protein>
    <submittedName>
        <fullName evidence="1">Uncharacterized protein</fullName>
    </submittedName>
</protein>
<comment type="caution">
    <text evidence="1">The sequence shown here is derived from an EMBL/GenBank/DDBJ whole genome shotgun (WGS) entry which is preliminary data.</text>
</comment>
<evidence type="ECO:0000313" key="1">
    <source>
        <dbReference type="EMBL" id="EYC13527.1"/>
    </source>
</evidence>
<name>A0A016UFB0_9BILA</name>
<dbReference type="AlphaFoldDB" id="A0A016UFB0"/>
<dbReference type="EMBL" id="JARK01001379">
    <property type="protein sequence ID" value="EYC13527.1"/>
    <property type="molecule type" value="Genomic_DNA"/>
</dbReference>
<dbReference type="Proteomes" id="UP000024635">
    <property type="component" value="Unassembled WGS sequence"/>
</dbReference>
<organism evidence="1 2">
    <name type="scientific">Ancylostoma ceylanicum</name>
    <dbReference type="NCBI Taxonomy" id="53326"/>
    <lineage>
        <taxon>Eukaryota</taxon>
        <taxon>Metazoa</taxon>
        <taxon>Ecdysozoa</taxon>
        <taxon>Nematoda</taxon>
        <taxon>Chromadorea</taxon>
        <taxon>Rhabditida</taxon>
        <taxon>Rhabditina</taxon>
        <taxon>Rhabditomorpha</taxon>
        <taxon>Strongyloidea</taxon>
        <taxon>Ancylostomatidae</taxon>
        <taxon>Ancylostomatinae</taxon>
        <taxon>Ancylostoma</taxon>
    </lineage>
</organism>
<accession>A0A016UFB0</accession>
<keyword evidence="2" id="KW-1185">Reference proteome</keyword>